<name>A0A094WM42_ALKAL</name>
<evidence type="ECO:0000256" key="1">
    <source>
        <dbReference type="SAM" id="MobiDB-lite"/>
    </source>
</evidence>
<dbReference type="OrthoDB" id="2933086at2"/>
<evidence type="ECO:0000313" key="5">
    <source>
        <dbReference type="Proteomes" id="UP000002754"/>
    </source>
</evidence>
<gene>
    <name evidence="4" type="ORF">AJ85_12940</name>
    <name evidence="3" type="ORF">BALCAV_0207170</name>
</gene>
<dbReference type="EMBL" id="ALPT02000018">
    <property type="protein sequence ID" value="KGA97936.1"/>
    <property type="molecule type" value="Genomic_DNA"/>
</dbReference>
<keyword evidence="2" id="KW-1133">Transmembrane helix</keyword>
<feature type="transmembrane region" description="Helical" evidence="2">
    <location>
        <begin position="6"/>
        <end position="23"/>
    </location>
</feature>
<accession>A0A094WM42</accession>
<dbReference type="EMBL" id="JALP01000004">
    <property type="protein sequence ID" value="THG92339.1"/>
    <property type="molecule type" value="Genomic_DNA"/>
</dbReference>
<feature type="region of interest" description="Disordered" evidence="1">
    <location>
        <begin position="28"/>
        <end position="56"/>
    </location>
</feature>
<comment type="caution">
    <text evidence="3">The sequence shown here is derived from an EMBL/GenBank/DDBJ whole genome shotgun (WGS) entry which is preliminary data.</text>
</comment>
<feature type="compositionally biased region" description="Polar residues" evidence="1">
    <location>
        <begin position="28"/>
        <end position="47"/>
    </location>
</feature>
<protein>
    <submittedName>
        <fullName evidence="3">Uncharacterized protein</fullName>
    </submittedName>
</protein>
<organism evidence="3 5">
    <name type="scientific">Alkalihalobacillus alcalophilus ATCC 27647 = CGMCC 1.3604</name>
    <dbReference type="NCBI Taxonomy" id="1218173"/>
    <lineage>
        <taxon>Bacteria</taxon>
        <taxon>Bacillati</taxon>
        <taxon>Bacillota</taxon>
        <taxon>Bacilli</taxon>
        <taxon>Bacillales</taxon>
        <taxon>Bacillaceae</taxon>
        <taxon>Alkalihalobacillus</taxon>
    </lineage>
</organism>
<dbReference type="Proteomes" id="UP000002754">
    <property type="component" value="Unassembled WGS sequence"/>
</dbReference>
<keyword evidence="2" id="KW-0472">Membrane</keyword>
<dbReference type="STRING" id="1218173.BALCAV_0207170"/>
<evidence type="ECO:0000256" key="2">
    <source>
        <dbReference type="SAM" id="Phobius"/>
    </source>
</evidence>
<evidence type="ECO:0000313" key="4">
    <source>
        <dbReference type="EMBL" id="THG92339.1"/>
    </source>
</evidence>
<sequence length="79" mass="9137">MNTFLLVFIAIKIVCLFFCWKAVKMAKQSTPNGTQKNKNENLINSSEDWQRAHKQMSKLMEENKKLTASLEELKKSKSS</sequence>
<evidence type="ECO:0000313" key="6">
    <source>
        <dbReference type="Proteomes" id="UP000297014"/>
    </source>
</evidence>
<dbReference type="RefSeq" id="WP_003322328.1">
    <property type="nucleotide sequence ID" value="NZ_ALPT02000018.1"/>
</dbReference>
<keyword evidence="5" id="KW-1185">Reference proteome</keyword>
<dbReference type="AlphaFoldDB" id="A0A094WM42"/>
<dbReference type="eggNOG" id="ENOG5031HT1">
    <property type="taxonomic scope" value="Bacteria"/>
</dbReference>
<dbReference type="Proteomes" id="UP000297014">
    <property type="component" value="Unassembled WGS sequence"/>
</dbReference>
<reference evidence="3 5" key="1">
    <citation type="journal article" date="2014" name="Genome Announc.">
        <title>Draft Genome Sequence of Bacillus alcalophilus AV1934, a Classic Alkaliphile Isolated from Human Feces in 1934.</title>
        <authorList>
            <person name="Attie O."/>
            <person name="Jayaprakash A."/>
            <person name="Shah H."/>
            <person name="Paulsen I.T."/>
            <person name="Morino M."/>
            <person name="Takahashi Y."/>
            <person name="Narumi I."/>
            <person name="Sachidanandam R."/>
            <person name="Satoh K."/>
            <person name="Ito M."/>
            <person name="Krulwich T.A."/>
        </authorList>
    </citation>
    <scope>NUCLEOTIDE SEQUENCE [LARGE SCALE GENOMIC DNA]</scope>
    <source>
        <strain evidence="3 5">AV1934</strain>
    </source>
</reference>
<reference evidence="4 6" key="2">
    <citation type="submission" date="2014-01" db="EMBL/GenBank/DDBJ databases">
        <title>Draft genome sequencing of Bacillus alcalophilus CGMCC 1.3604.</title>
        <authorList>
            <person name="Yang J."/>
            <person name="Diao L."/>
            <person name="Yang S."/>
        </authorList>
    </citation>
    <scope>NUCLEOTIDE SEQUENCE [LARGE SCALE GENOMIC DNA]</scope>
    <source>
        <strain evidence="4 6">CGMCC 1.3604</strain>
    </source>
</reference>
<evidence type="ECO:0000313" key="3">
    <source>
        <dbReference type="EMBL" id="KGA97936.1"/>
    </source>
</evidence>
<keyword evidence="2" id="KW-0812">Transmembrane</keyword>
<proteinExistence type="predicted"/>